<evidence type="ECO:0000313" key="2">
    <source>
        <dbReference type="Proteomes" id="UP000499080"/>
    </source>
</evidence>
<organism evidence="1 2">
    <name type="scientific">Araneus ventricosus</name>
    <name type="common">Orbweaver spider</name>
    <name type="synonym">Epeira ventricosa</name>
    <dbReference type="NCBI Taxonomy" id="182803"/>
    <lineage>
        <taxon>Eukaryota</taxon>
        <taxon>Metazoa</taxon>
        <taxon>Ecdysozoa</taxon>
        <taxon>Arthropoda</taxon>
        <taxon>Chelicerata</taxon>
        <taxon>Arachnida</taxon>
        <taxon>Araneae</taxon>
        <taxon>Araneomorphae</taxon>
        <taxon>Entelegynae</taxon>
        <taxon>Araneoidea</taxon>
        <taxon>Araneidae</taxon>
        <taxon>Araneus</taxon>
    </lineage>
</organism>
<protein>
    <recommendedName>
        <fullName evidence="3">RNase H type-1 domain-containing protein</fullName>
    </recommendedName>
</protein>
<keyword evidence="2" id="KW-1185">Reference proteome</keyword>
<proteinExistence type="predicted"/>
<dbReference type="EMBL" id="BGPR01000754">
    <property type="protein sequence ID" value="GBM34219.1"/>
    <property type="molecule type" value="Genomic_DNA"/>
</dbReference>
<dbReference type="Proteomes" id="UP000499080">
    <property type="component" value="Unassembled WGS sequence"/>
</dbReference>
<dbReference type="AlphaFoldDB" id="A0A4Y2F126"/>
<reference evidence="1 2" key="1">
    <citation type="journal article" date="2019" name="Sci. Rep.">
        <title>Orb-weaving spider Araneus ventricosus genome elucidates the spidroin gene catalogue.</title>
        <authorList>
            <person name="Kono N."/>
            <person name="Nakamura H."/>
            <person name="Ohtoshi R."/>
            <person name="Moran D.A.P."/>
            <person name="Shinohara A."/>
            <person name="Yoshida Y."/>
            <person name="Fujiwara M."/>
            <person name="Mori M."/>
            <person name="Tomita M."/>
            <person name="Arakawa K."/>
        </authorList>
    </citation>
    <scope>NUCLEOTIDE SEQUENCE [LARGE SCALE GENOMIC DNA]</scope>
</reference>
<evidence type="ECO:0008006" key="3">
    <source>
        <dbReference type="Google" id="ProtNLM"/>
    </source>
</evidence>
<sequence length="97" mass="11074">MPSHVGIVCNEKADKAAKLAGAHTNSTTPLTDLKKYTKVLLYSKWQKQWSIETENKLRAIKPSVQPWPSQTNRKADTLLTKLRVGHIRYTHWHLLVG</sequence>
<evidence type="ECO:0000313" key="1">
    <source>
        <dbReference type="EMBL" id="GBM34219.1"/>
    </source>
</evidence>
<gene>
    <name evidence="1" type="ORF">AVEN_60562_1</name>
</gene>
<name>A0A4Y2F126_ARAVE</name>
<dbReference type="OrthoDB" id="6435860at2759"/>
<comment type="caution">
    <text evidence="1">The sequence shown here is derived from an EMBL/GenBank/DDBJ whole genome shotgun (WGS) entry which is preliminary data.</text>
</comment>
<accession>A0A4Y2F126</accession>